<feature type="domain" description="Integrase catalytic" evidence="1">
    <location>
        <begin position="1"/>
        <end position="85"/>
    </location>
</feature>
<dbReference type="InterPro" id="IPR050951">
    <property type="entry name" value="Retrovirus_Pol_polyprotein"/>
</dbReference>
<dbReference type="InterPro" id="IPR036397">
    <property type="entry name" value="RNaseH_sf"/>
</dbReference>
<keyword evidence="3" id="KW-1185">Reference proteome</keyword>
<dbReference type="STRING" id="990121.A0A0V0Z316"/>
<sequence>MPQSSLQEYFNKGGMKHITSVPFHPSSNGQVERMVHTTIKSLKKMTQRNLEYKIANFLFYQRVTPCTTTGKTPAELPMKRRLRTVPDLIQEDADKHFEKIPKFKTDDQ</sequence>
<proteinExistence type="predicted"/>
<evidence type="ECO:0000313" key="2">
    <source>
        <dbReference type="EMBL" id="KRY06779.1"/>
    </source>
</evidence>
<gene>
    <name evidence="2" type="ORF">T12_5128</name>
</gene>
<organism evidence="2 3">
    <name type="scientific">Trichinella patagoniensis</name>
    <dbReference type="NCBI Taxonomy" id="990121"/>
    <lineage>
        <taxon>Eukaryota</taxon>
        <taxon>Metazoa</taxon>
        <taxon>Ecdysozoa</taxon>
        <taxon>Nematoda</taxon>
        <taxon>Enoplea</taxon>
        <taxon>Dorylaimia</taxon>
        <taxon>Trichinellida</taxon>
        <taxon>Trichinellidae</taxon>
        <taxon>Trichinella</taxon>
    </lineage>
</organism>
<accession>A0A0V0Z316</accession>
<evidence type="ECO:0000259" key="1">
    <source>
        <dbReference type="PROSITE" id="PS50994"/>
    </source>
</evidence>
<dbReference type="OrthoDB" id="5832102at2759"/>
<protein>
    <recommendedName>
        <fullName evidence="1">Integrase catalytic domain-containing protein</fullName>
    </recommendedName>
</protein>
<dbReference type="InterPro" id="IPR012337">
    <property type="entry name" value="RNaseH-like_sf"/>
</dbReference>
<dbReference type="PANTHER" id="PTHR37984">
    <property type="entry name" value="PROTEIN CBG26694"/>
    <property type="match status" value="1"/>
</dbReference>
<dbReference type="SUPFAM" id="SSF53098">
    <property type="entry name" value="Ribonuclease H-like"/>
    <property type="match status" value="1"/>
</dbReference>
<dbReference type="GO" id="GO:0015074">
    <property type="term" value="P:DNA integration"/>
    <property type="evidence" value="ECO:0007669"/>
    <property type="project" value="InterPro"/>
</dbReference>
<dbReference type="PANTHER" id="PTHR37984:SF12">
    <property type="entry name" value="RIBONUCLEASE H"/>
    <property type="match status" value="1"/>
</dbReference>
<dbReference type="PROSITE" id="PS50994">
    <property type="entry name" value="INTEGRASE"/>
    <property type="match status" value="1"/>
</dbReference>
<dbReference type="Gene3D" id="3.30.420.10">
    <property type="entry name" value="Ribonuclease H-like superfamily/Ribonuclease H"/>
    <property type="match status" value="1"/>
</dbReference>
<name>A0A0V0Z316_9BILA</name>
<dbReference type="AlphaFoldDB" id="A0A0V0Z316"/>
<dbReference type="Proteomes" id="UP000054783">
    <property type="component" value="Unassembled WGS sequence"/>
</dbReference>
<comment type="caution">
    <text evidence="2">The sequence shown here is derived from an EMBL/GenBank/DDBJ whole genome shotgun (WGS) entry which is preliminary data.</text>
</comment>
<dbReference type="EMBL" id="JYDQ01000670">
    <property type="protein sequence ID" value="KRY06779.1"/>
    <property type="molecule type" value="Genomic_DNA"/>
</dbReference>
<dbReference type="GO" id="GO:0003676">
    <property type="term" value="F:nucleic acid binding"/>
    <property type="evidence" value="ECO:0007669"/>
    <property type="project" value="InterPro"/>
</dbReference>
<feature type="non-terminal residue" evidence="2">
    <location>
        <position position="108"/>
    </location>
</feature>
<reference evidence="2 3" key="1">
    <citation type="submission" date="2015-01" db="EMBL/GenBank/DDBJ databases">
        <title>Evolution of Trichinella species and genotypes.</title>
        <authorList>
            <person name="Korhonen P.K."/>
            <person name="Edoardo P."/>
            <person name="Giuseppe L.R."/>
            <person name="Gasser R.B."/>
        </authorList>
    </citation>
    <scope>NUCLEOTIDE SEQUENCE [LARGE SCALE GENOMIC DNA]</scope>
    <source>
        <strain evidence="2">ISS2496</strain>
    </source>
</reference>
<evidence type="ECO:0000313" key="3">
    <source>
        <dbReference type="Proteomes" id="UP000054783"/>
    </source>
</evidence>
<dbReference type="InterPro" id="IPR001584">
    <property type="entry name" value="Integrase_cat-core"/>
</dbReference>